<name>A0A2B4RK93_STYPI</name>
<sequence length="80" mass="9920">MTREWKKRKRRERRLHKEKVLVSALQIEKDRFERQQKICGYMSQKYYNRLNSLLRREEAARKKSIVEEPKTQRKIISNLS</sequence>
<reference evidence="2" key="1">
    <citation type="journal article" date="2017" name="bioRxiv">
        <title>Comparative analysis of the genomes of Stylophora pistillata and Acropora digitifera provides evidence for extensive differences between species of corals.</title>
        <authorList>
            <person name="Voolstra C.R."/>
            <person name="Li Y."/>
            <person name="Liew Y.J."/>
            <person name="Baumgarten S."/>
            <person name="Zoccola D."/>
            <person name="Flot J.-F."/>
            <person name="Tambutte S."/>
            <person name="Allemand D."/>
            <person name="Aranda M."/>
        </authorList>
    </citation>
    <scope>NUCLEOTIDE SEQUENCE [LARGE SCALE GENOMIC DNA]</scope>
</reference>
<dbReference type="AlphaFoldDB" id="A0A2B4RK93"/>
<dbReference type="Proteomes" id="UP000225706">
    <property type="component" value="Unassembled WGS sequence"/>
</dbReference>
<protein>
    <submittedName>
        <fullName evidence="1">Uncharacterized protein</fullName>
    </submittedName>
</protein>
<dbReference type="EMBL" id="LSMT01000488">
    <property type="protein sequence ID" value="PFX17229.1"/>
    <property type="molecule type" value="Genomic_DNA"/>
</dbReference>
<evidence type="ECO:0000313" key="2">
    <source>
        <dbReference type="Proteomes" id="UP000225706"/>
    </source>
</evidence>
<gene>
    <name evidence="1" type="ORF">AWC38_SpisGene18458</name>
</gene>
<proteinExistence type="predicted"/>
<comment type="caution">
    <text evidence="1">The sequence shown here is derived from an EMBL/GenBank/DDBJ whole genome shotgun (WGS) entry which is preliminary data.</text>
</comment>
<organism evidence="1 2">
    <name type="scientific">Stylophora pistillata</name>
    <name type="common">Smooth cauliflower coral</name>
    <dbReference type="NCBI Taxonomy" id="50429"/>
    <lineage>
        <taxon>Eukaryota</taxon>
        <taxon>Metazoa</taxon>
        <taxon>Cnidaria</taxon>
        <taxon>Anthozoa</taxon>
        <taxon>Hexacorallia</taxon>
        <taxon>Scleractinia</taxon>
        <taxon>Astrocoeniina</taxon>
        <taxon>Pocilloporidae</taxon>
        <taxon>Stylophora</taxon>
    </lineage>
</organism>
<evidence type="ECO:0000313" key="1">
    <source>
        <dbReference type="EMBL" id="PFX17229.1"/>
    </source>
</evidence>
<accession>A0A2B4RK93</accession>
<keyword evidence="2" id="KW-1185">Reference proteome</keyword>